<evidence type="ECO:0000313" key="4">
    <source>
        <dbReference type="Proteomes" id="UP000187735"/>
    </source>
</evidence>
<dbReference type="SUPFAM" id="SSF69318">
    <property type="entry name" value="Integrin alpha N-terminal domain"/>
    <property type="match status" value="1"/>
</dbReference>
<organism evidence="3 4">
    <name type="scientific">Fuerstiella marisgermanici</name>
    <dbReference type="NCBI Taxonomy" id="1891926"/>
    <lineage>
        <taxon>Bacteria</taxon>
        <taxon>Pseudomonadati</taxon>
        <taxon>Planctomycetota</taxon>
        <taxon>Planctomycetia</taxon>
        <taxon>Planctomycetales</taxon>
        <taxon>Planctomycetaceae</taxon>
        <taxon>Fuerstiella</taxon>
    </lineage>
</organism>
<gene>
    <name evidence="3" type="ORF">Fuma_04706</name>
</gene>
<dbReference type="RefSeq" id="WP_077026271.1">
    <property type="nucleotide sequence ID" value="NZ_CP017641.1"/>
</dbReference>
<sequence precursor="true">MKIFVTRLSIASLVCVASIVSADDDPNWVRIKLDERFRSEGAAAADLNNDGSPDVVAGDVWYAAPPVDSADHTDASKWKLHEVRMPGDFVAGKGYSNSFANAAWDFNKDGWMDVVLIGFPGDPFHWYQNPGKDGGHWKEHIIWTSICNESPEFEDLNDDGTPEFLFGSQPEAQMGFIQIPDKSKVGEKFAFHAVSEPSAEPADAKNRGLDNGTFKYYHGLGAGDMNNDGHRDVIIAHGWWESPGDLSSDATWKFHPIRIKVDGKETPLPRAANIYADDLDMDGDADLFLSSAHEYGVWWAENKGDNGWDLHEIDKSYSQTHAVEQVDINGDGQLDYVTGKRFFAHNGNDPGGNDEVVMYWYEVKRTKGQAPTFVPHEILAGKGTGVGTQFEIHDMNKDGKPDIVLSNKKGVNVLLQK</sequence>
<feature type="chain" id="PRO_5012794925" evidence="2">
    <location>
        <begin position="23"/>
        <end position="417"/>
    </location>
</feature>
<keyword evidence="4" id="KW-1185">Reference proteome</keyword>
<dbReference type="KEGG" id="fmr:Fuma_04706"/>
<name>A0A1P8WLX5_9PLAN</name>
<dbReference type="Proteomes" id="UP000187735">
    <property type="component" value="Chromosome"/>
</dbReference>
<reference evidence="3 4" key="1">
    <citation type="journal article" date="2016" name="Front. Microbiol.">
        <title>Fuerstia marisgermanicae gen. nov., sp. nov., an Unusual Member of the Phylum Planctomycetes from the German Wadden Sea.</title>
        <authorList>
            <person name="Kohn T."/>
            <person name="Heuer A."/>
            <person name="Jogler M."/>
            <person name="Vollmers J."/>
            <person name="Boedeker C."/>
            <person name="Bunk B."/>
            <person name="Rast P."/>
            <person name="Borchert D."/>
            <person name="Glockner I."/>
            <person name="Freese H.M."/>
            <person name="Klenk H.P."/>
            <person name="Overmann J."/>
            <person name="Kaster A.K."/>
            <person name="Rohde M."/>
            <person name="Wiegand S."/>
            <person name="Jogler C."/>
        </authorList>
    </citation>
    <scope>NUCLEOTIDE SEQUENCE [LARGE SCALE GENOMIC DNA]</scope>
    <source>
        <strain evidence="3 4">NH11</strain>
    </source>
</reference>
<dbReference type="InterPro" id="IPR013517">
    <property type="entry name" value="FG-GAP"/>
</dbReference>
<dbReference type="OrthoDB" id="228608at2"/>
<dbReference type="PANTHER" id="PTHR44103">
    <property type="entry name" value="PROPROTEIN CONVERTASE P"/>
    <property type="match status" value="1"/>
</dbReference>
<proteinExistence type="predicted"/>
<evidence type="ECO:0000256" key="2">
    <source>
        <dbReference type="SAM" id="SignalP"/>
    </source>
</evidence>
<dbReference type="Gene3D" id="2.130.10.130">
    <property type="entry name" value="Integrin alpha, N-terminal"/>
    <property type="match status" value="2"/>
</dbReference>
<evidence type="ECO:0000313" key="3">
    <source>
        <dbReference type="EMBL" id="APZ95054.1"/>
    </source>
</evidence>
<dbReference type="AlphaFoldDB" id="A0A1P8WLX5"/>
<dbReference type="Pfam" id="PF13517">
    <property type="entry name" value="FG-GAP_3"/>
    <property type="match status" value="2"/>
</dbReference>
<feature type="signal peptide" evidence="2">
    <location>
        <begin position="1"/>
        <end position="22"/>
    </location>
</feature>
<dbReference type="STRING" id="1891926.Fuma_04706"/>
<accession>A0A1P8WLX5</accession>
<dbReference type="EMBL" id="CP017641">
    <property type="protein sequence ID" value="APZ95054.1"/>
    <property type="molecule type" value="Genomic_DNA"/>
</dbReference>
<protein>
    <submittedName>
        <fullName evidence="3">FG-GAP repeat</fullName>
    </submittedName>
</protein>
<dbReference type="InterPro" id="IPR028994">
    <property type="entry name" value="Integrin_alpha_N"/>
</dbReference>
<dbReference type="PANTHER" id="PTHR44103:SF1">
    <property type="entry name" value="PROPROTEIN CONVERTASE P"/>
    <property type="match status" value="1"/>
</dbReference>
<evidence type="ECO:0000256" key="1">
    <source>
        <dbReference type="ARBA" id="ARBA00022729"/>
    </source>
</evidence>
<keyword evidence="1 2" id="KW-0732">Signal</keyword>